<name>A0A8H7AMZ3_9EURO</name>
<dbReference type="Proteomes" id="UP000606974">
    <property type="component" value="Unassembled WGS sequence"/>
</dbReference>
<dbReference type="EMBL" id="JAACFV010000015">
    <property type="protein sequence ID" value="KAF7512058.1"/>
    <property type="molecule type" value="Genomic_DNA"/>
</dbReference>
<dbReference type="PANTHER" id="PTHR39596">
    <property type="match status" value="1"/>
</dbReference>
<gene>
    <name evidence="1" type="ORF">GJ744_002771</name>
</gene>
<sequence>MEHLFSHREDASNYPLVTIKEIPNPVILEYKQQESEPVPFFEPKTPYLGFHTARSKTAASNLSDYASTCEIDTEKLWNGDLRGSSQELKGMSGADVSFHVASFIQGWLYFGLLESVLSTRVEASYLVRRDPDHDRRPFLYTRGLLCCLHHEVFKDLSEDQRKSVGWNIVNEIGFARKWMTRFVSWGSSNVRHTFDREYPTLNEILDCILPSIVRLAEAIEMARILSFGDHEATLWGVRSFPYPFRESEQQAAKLQRLGWCRFQIDYLQNTVNRSSVEWIITTELNQEPAGHETCTSMQCDRNNVNSSTYEQSHITEGCGCSALKPDTQQVIQILRNDDIPIMVLYEARGEIEVEAMGRSTLGPEGYLAISHVWADGLGGSTEKGLLQCQARRLLKLLSPFEESKISAHFWLDTLCIPRSDPDAYMAALVGIRTVYLDARVVVVLDRMIQACSIRDPWVSLFARIHLSPWMQRMWTYEEAVLAKRLVFVLKDSMFGFDLGMSWPDFDRALKVVARSFGKSLITLRGAEMDIGIIDRAFRYRLTNARDEEFLSVAGILGLDTAELLKVRGEARTCRFWLLLKHVPKQAAFHEGPKLTAPGFRWAPRTLMCPGPAFMRGLPNDETECTTEGLIGSFGMIRHESLPFSPWVFTIEFGGAFPDGTDDKLQQLVVKCVRDDEFKDLTIDNVSGFDHIVFLSPDQSMPMPGSPVSAITVRQLDQTVPGKDIKKYQYIGRILCERRANNAQAITFEGLETRQTEKTADAIGYWVMEKICLT</sequence>
<keyword evidence="2" id="KW-1185">Reference proteome</keyword>
<dbReference type="OrthoDB" id="2426273at2759"/>
<dbReference type="PANTHER" id="PTHR39596:SF3">
    <property type="entry name" value="HETEROKARYON INCOMPATIBILITY DOMAIN-CONTAINING PROTEIN"/>
    <property type="match status" value="1"/>
</dbReference>
<evidence type="ECO:0000313" key="2">
    <source>
        <dbReference type="Proteomes" id="UP000606974"/>
    </source>
</evidence>
<organism evidence="1 2">
    <name type="scientific">Endocarpon pusillum</name>
    <dbReference type="NCBI Taxonomy" id="364733"/>
    <lineage>
        <taxon>Eukaryota</taxon>
        <taxon>Fungi</taxon>
        <taxon>Dikarya</taxon>
        <taxon>Ascomycota</taxon>
        <taxon>Pezizomycotina</taxon>
        <taxon>Eurotiomycetes</taxon>
        <taxon>Chaetothyriomycetidae</taxon>
        <taxon>Verrucariales</taxon>
        <taxon>Verrucariaceae</taxon>
        <taxon>Endocarpon</taxon>
    </lineage>
</organism>
<protein>
    <recommendedName>
        <fullName evidence="3">Heterokaryon incompatibility domain-containing protein</fullName>
    </recommendedName>
</protein>
<proteinExistence type="predicted"/>
<reference evidence="1" key="1">
    <citation type="submission" date="2020-02" db="EMBL/GenBank/DDBJ databases">
        <authorList>
            <person name="Palmer J.M."/>
        </authorList>
    </citation>
    <scope>NUCLEOTIDE SEQUENCE</scope>
    <source>
        <strain evidence="1">EPUS1.4</strain>
        <tissue evidence="1">Thallus</tissue>
    </source>
</reference>
<evidence type="ECO:0008006" key="3">
    <source>
        <dbReference type="Google" id="ProtNLM"/>
    </source>
</evidence>
<comment type="caution">
    <text evidence="1">The sequence shown here is derived from an EMBL/GenBank/DDBJ whole genome shotgun (WGS) entry which is preliminary data.</text>
</comment>
<dbReference type="AlphaFoldDB" id="A0A8H7AMZ3"/>
<accession>A0A8H7AMZ3</accession>
<evidence type="ECO:0000313" key="1">
    <source>
        <dbReference type="EMBL" id="KAF7512058.1"/>
    </source>
</evidence>